<proteinExistence type="predicted"/>
<dbReference type="Proteomes" id="UP000015605">
    <property type="component" value="Unassembled WGS sequence"/>
</dbReference>
<gene>
    <name evidence="1" type="ORF">N207_07555</name>
</gene>
<accession>T0G687</accession>
<dbReference type="AlphaFoldDB" id="T0G687"/>
<dbReference type="EMBL" id="AUSS01000014">
    <property type="protein sequence ID" value="EPZ92948.1"/>
    <property type="molecule type" value="Genomic_DNA"/>
</dbReference>
<sequence>MRLRQEAKMKNIYSGVEKSIKDLQNIFKNTDDKDERLKKSNQEALAEF</sequence>
<dbReference type="PATRIC" id="fig|1355531.3.peg.829"/>
<protein>
    <submittedName>
        <fullName evidence="1">Uncharacterized protein</fullName>
    </submittedName>
</protein>
<evidence type="ECO:0000313" key="1">
    <source>
        <dbReference type="EMBL" id="EPZ92948.1"/>
    </source>
</evidence>
<organism evidence="1 2">
    <name type="scientific">Helicobacter pylori UM114</name>
    <dbReference type="NCBI Taxonomy" id="1355531"/>
    <lineage>
        <taxon>Bacteria</taxon>
        <taxon>Pseudomonadati</taxon>
        <taxon>Campylobacterota</taxon>
        <taxon>Epsilonproteobacteria</taxon>
        <taxon>Campylobacterales</taxon>
        <taxon>Helicobacteraceae</taxon>
        <taxon>Helicobacter</taxon>
    </lineage>
</organism>
<comment type="caution">
    <text evidence="1">The sequence shown here is derived from an EMBL/GenBank/DDBJ whole genome shotgun (WGS) entry which is preliminary data.</text>
</comment>
<reference evidence="1 2" key="1">
    <citation type="journal article" date="2013" name="Genome Announc.">
        <title>Multiple genome sequences of Helicobacter pylori strains of diverse disease and antibiotic resistance backgrounds from Malaysia.</title>
        <authorList>
            <person name="Rehvathy V."/>
            <person name="Tan M.H."/>
            <person name="Gunaletchumy S.P."/>
            <person name="Teh X."/>
            <person name="Wang S."/>
            <person name="Baybayan P."/>
            <person name="Singh S."/>
            <person name="Ashby M."/>
            <person name="Kaakoush N.O."/>
            <person name="Mitchell H.M."/>
            <person name="Croft L.J."/>
            <person name="Goh K.L."/>
            <person name="Loke M.F."/>
            <person name="Vadivelu J."/>
        </authorList>
    </citation>
    <scope>NUCLEOTIDE SEQUENCE [LARGE SCALE GENOMIC DNA]</scope>
    <source>
        <strain evidence="1 2">UM114</strain>
    </source>
</reference>
<evidence type="ECO:0000313" key="2">
    <source>
        <dbReference type="Proteomes" id="UP000015605"/>
    </source>
</evidence>
<name>T0G687_HELPX</name>